<feature type="transmembrane region" description="Helical" evidence="2">
    <location>
        <begin position="202"/>
        <end position="220"/>
    </location>
</feature>
<dbReference type="RefSeq" id="WP_089225649.1">
    <property type="nucleotide sequence ID" value="NZ_FZOF01000011.1"/>
</dbReference>
<feature type="transmembrane region" description="Helical" evidence="2">
    <location>
        <begin position="155"/>
        <end position="172"/>
    </location>
</feature>
<dbReference type="Proteomes" id="UP000198280">
    <property type="component" value="Unassembled WGS sequence"/>
</dbReference>
<keyword evidence="2" id="KW-0472">Membrane</keyword>
<sequence>MREPGDRPGARGEKTPPSVSVPGFPALVTMPVTGPVGLKRACVVMPFTLSHPAAVLMVARHPFVMPALVTGCVAPDVPEFIGIQADHPVWWEPYLSLARTHSFTGIGIDLVYALALVPLYMLVKRPVLAMVPKLAARVREAPGYGGGAAGAARRTLWTLLSALIGIVTHLVWDSFTHYDMFVDEHVSFMRTPVIGGLDVLRFTQYVSSVAGLMAIGFWLRRKWSGAVSVPPATSLVLGNRARNAVIFALVAACGLGVAQRVLDVNSFASIEVALRRIVIGAGFGIALGLVIYSFVWHAARIRDPRRQVPEESGSARVGSRRA</sequence>
<feature type="transmembrane region" description="Helical" evidence="2">
    <location>
        <begin position="241"/>
        <end position="262"/>
    </location>
</feature>
<evidence type="ECO:0000313" key="3">
    <source>
        <dbReference type="EMBL" id="SNS94448.1"/>
    </source>
</evidence>
<dbReference type="OrthoDB" id="8481923at2"/>
<feature type="compositionally biased region" description="Basic and acidic residues" evidence="1">
    <location>
        <begin position="1"/>
        <end position="14"/>
    </location>
</feature>
<keyword evidence="2" id="KW-1133">Transmembrane helix</keyword>
<feature type="transmembrane region" description="Helical" evidence="2">
    <location>
        <begin position="103"/>
        <end position="123"/>
    </location>
</feature>
<evidence type="ECO:0008006" key="5">
    <source>
        <dbReference type="Google" id="ProtNLM"/>
    </source>
</evidence>
<feature type="transmembrane region" description="Helical" evidence="2">
    <location>
        <begin position="274"/>
        <end position="296"/>
    </location>
</feature>
<evidence type="ECO:0000256" key="2">
    <source>
        <dbReference type="SAM" id="Phobius"/>
    </source>
</evidence>
<name>A0A239IMK3_9ACTN</name>
<evidence type="ECO:0000313" key="4">
    <source>
        <dbReference type="Proteomes" id="UP000198280"/>
    </source>
</evidence>
<gene>
    <name evidence="3" type="ORF">SAMN05216252_11118</name>
</gene>
<dbReference type="Pfam" id="PF13803">
    <property type="entry name" value="DUF4184"/>
    <property type="match status" value="1"/>
</dbReference>
<reference evidence="3 4" key="1">
    <citation type="submission" date="2017-06" db="EMBL/GenBank/DDBJ databases">
        <authorList>
            <person name="Kim H.J."/>
            <person name="Triplett B.A."/>
        </authorList>
    </citation>
    <scope>NUCLEOTIDE SEQUENCE [LARGE SCALE GENOMIC DNA]</scope>
    <source>
        <strain evidence="3 4">CGMCC 4.1858</strain>
    </source>
</reference>
<dbReference type="EMBL" id="FZOF01000011">
    <property type="protein sequence ID" value="SNS94448.1"/>
    <property type="molecule type" value="Genomic_DNA"/>
</dbReference>
<keyword evidence="2" id="KW-0812">Transmembrane</keyword>
<proteinExistence type="predicted"/>
<evidence type="ECO:0000256" key="1">
    <source>
        <dbReference type="SAM" id="MobiDB-lite"/>
    </source>
</evidence>
<dbReference type="AlphaFoldDB" id="A0A239IMK3"/>
<keyword evidence="4" id="KW-1185">Reference proteome</keyword>
<dbReference type="InterPro" id="IPR025238">
    <property type="entry name" value="DUF4184"/>
</dbReference>
<accession>A0A239IMK3</accession>
<feature type="region of interest" description="Disordered" evidence="1">
    <location>
        <begin position="1"/>
        <end position="20"/>
    </location>
</feature>
<organism evidence="3 4">
    <name type="scientific">Actinacidiphila glaucinigra</name>
    <dbReference type="NCBI Taxonomy" id="235986"/>
    <lineage>
        <taxon>Bacteria</taxon>
        <taxon>Bacillati</taxon>
        <taxon>Actinomycetota</taxon>
        <taxon>Actinomycetes</taxon>
        <taxon>Kitasatosporales</taxon>
        <taxon>Streptomycetaceae</taxon>
        <taxon>Actinacidiphila</taxon>
    </lineage>
</organism>
<protein>
    <recommendedName>
        <fullName evidence="5">DUF4184 family protein</fullName>
    </recommendedName>
</protein>